<dbReference type="Pfam" id="PF17874">
    <property type="entry name" value="TPR_MalT"/>
    <property type="match status" value="1"/>
</dbReference>
<dbReference type="InterPro" id="IPR011990">
    <property type="entry name" value="TPR-like_helical_dom_sf"/>
</dbReference>
<gene>
    <name evidence="3" type="ORF">EXIGLDRAFT_774951</name>
</gene>
<accession>A0A165E4M8</accession>
<dbReference type="InterPro" id="IPR041617">
    <property type="entry name" value="TPR_MalT"/>
</dbReference>
<dbReference type="Proteomes" id="UP000077266">
    <property type="component" value="Unassembled WGS sequence"/>
</dbReference>
<dbReference type="Gene3D" id="3.40.50.300">
    <property type="entry name" value="P-loop containing nucleotide triphosphate hydrolases"/>
    <property type="match status" value="1"/>
</dbReference>
<evidence type="ECO:0000313" key="4">
    <source>
        <dbReference type="Proteomes" id="UP000077266"/>
    </source>
</evidence>
<dbReference type="PANTHER" id="PTHR47691:SF3">
    <property type="entry name" value="HTH-TYPE TRANSCRIPTIONAL REGULATOR RV0890C-RELATED"/>
    <property type="match status" value="1"/>
</dbReference>
<dbReference type="SUPFAM" id="SSF52540">
    <property type="entry name" value="P-loop containing nucleoside triphosphate hydrolases"/>
    <property type="match status" value="1"/>
</dbReference>
<feature type="domain" description="MalT-like TPR region" evidence="2">
    <location>
        <begin position="643"/>
        <end position="828"/>
    </location>
</feature>
<dbReference type="InterPro" id="IPR059179">
    <property type="entry name" value="MLKL-like_MCAfunc"/>
</dbReference>
<organism evidence="3 4">
    <name type="scientific">Exidia glandulosa HHB12029</name>
    <dbReference type="NCBI Taxonomy" id="1314781"/>
    <lineage>
        <taxon>Eukaryota</taxon>
        <taxon>Fungi</taxon>
        <taxon>Dikarya</taxon>
        <taxon>Basidiomycota</taxon>
        <taxon>Agaricomycotina</taxon>
        <taxon>Agaricomycetes</taxon>
        <taxon>Auriculariales</taxon>
        <taxon>Exidiaceae</taxon>
        <taxon>Exidia</taxon>
    </lineage>
</organism>
<evidence type="ECO:0000256" key="1">
    <source>
        <dbReference type="SAM" id="MobiDB-lite"/>
    </source>
</evidence>
<dbReference type="PRINTS" id="PR00364">
    <property type="entry name" value="DISEASERSIST"/>
</dbReference>
<dbReference type="InterPro" id="IPR027417">
    <property type="entry name" value="P-loop_NTPase"/>
</dbReference>
<evidence type="ECO:0000259" key="2">
    <source>
        <dbReference type="Pfam" id="PF17874"/>
    </source>
</evidence>
<reference evidence="3 4" key="1">
    <citation type="journal article" date="2016" name="Mol. Biol. Evol.">
        <title>Comparative Genomics of Early-Diverging Mushroom-Forming Fungi Provides Insights into the Origins of Lignocellulose Decay Capabilities.</title>
        <authorList>
            <person name="Nagy L.G."/>
            <person name="Riley R."/>
            <person name="Tritt A."/>
            <person name="Adam C."/>
            <person name="Daum C."/>
            <person name="Floudas D."/>
            <person name="Sun H."/>
            <person name="Yadav J.S."/>
            <person name="Pangilinan J."/>
            <person name="Larsson K.H."/>
            <person name="Matsuura K."/>
            <person name="Barry K."/>
            <person name="Labutti K."/>
            <person name="Kuo R."/>
            <person name="Ohm R.A."/>
            <person name="Bhattacharya S.S."/>
            <person name="Shirouzu T."/>
            <person name="Yoshinaga Y."/>
            <person name="Martin F.M."/>
            <person name="Grigoriev I.V."/>
            <person name="Hibbett D.S."/>
        </authorList>
    </citation>
    <scope>NUCLEOTIDE SEQUENCE [LARGE SCALE GENOMIC DNA]</scope>
    <source>
        <strain evidence="3 4">HHB12029</strain>
    </source>
</reference>
<dbReference type="Gene3D" id="1.25.40.10">
    <property type="entry name" value="Tetratricopeptide repeat domain"/>
    <property type="match status" value="2"/>
</dbReference>
<protein>
    <recommendedName>
        <fullName evidence="2">MalT-like TPR region domain-containing protein</fullName>
    </recommendedName>
</protein>
<dbReference type="InParanoid" id="A0A165E4M8"/>
<dbReference type="STRING" id="1314781.A0A165E4M8"/>
<dbReference type="OrthoDB" id="431454at2759"/>
<feature type="compositionally biased region" description="Polar residues" evidence="1">
    <location>
        <begin position="169"/>
        <end position="179"/>
    </location>
</feature>
<dbReference type="PANTHER" id="PTHR47691">
    <property type="entry name" value="REGULATOR-RELATED"/>
    <property type="match status" value="1"/>
</dbReference>
<keyword evidence="4" id="KW-1185">Reference proteome</keyword>
<dbReference type="CDD" id="cd21037">
    <property type="entry name" value="MLKL_NTD"/>
    <property type="match status" value="1"/>
</dbReference>
<dbReference type="AlphaFoldDB" id="A0A165E4M8"/>
<name>A0A165E4M8_EXIGL</name>
<sequence>MPESTSLRAQALAICGELSGVPALRGVTGPIATILDAVDKARWDQQACAQLARMVVDCVMTIRQTFARLELVSSMHIDGLEELEKSLKNVMHFVELRQKRSVVERVLNPKGHSVRDLQDSLKNALAVFQMQWSISIQRRLEEYTEARQANMEAVIAEIDAQADPVLQQGHPQSGSKPTNSPRPLPPGPTALFGRMDELNELVDSCVAPTPDSGPSRIAVLGSGGIGKSALVLGVLHDERVIASFGDQRFFVPCDSADSVSGLISLMASYIGLFGDRLRGRLLSALARSKVLIVLDNFESTWEDSRGRSDAEDFLSVLAALPTLTLLVTMRGSERPQGLAWTTPLFKPLLPLDSAASQQLFLSILDTSPASSEMQELLDSLDGIPLAINLAAQMAQTVPLPELVALWRQERTALSNPATSIGFSRLDMSIKLSLISPRVRESPDAQKLLSLLSVLAGGLPEVFQHPDFPQYGRTASVLKRAALAYVSDGRIRVLAPIRTYMLRHHPPPFHLIRPLEQLCTTTAELCAGLGKHDTRHLLVQITPEIANVESLCAYIAQYAPDTEWLINVICRSDEFLVYAGLRTSSLLATASTIAATPRQQLQVLVRRVVRSPILAEQEQLCNEIIDLARASGEKDYEAEGYLRLSIACHVAPRRLELAKKAVALYSQIPSDHVQHNYSWSLERMATAHLLLDQYAEAQSAVREAVRIAKASGLMRAESRASVTDADIYVRQGRLLKAAQVADRCLEIARFLDDTTYISLATSCRASVAAAMGDVDDAIRMHQTSIELCRRRGESDRTYIIETNLVHLLLIRGDFAEARKVLDDAQVRSQSSLHKLLGCSAASSVALHEGNLDDATALGLASIRLARERGAQRVEAASYTNLGDIALAWPDPRVDDAMTAYIVALTMLGRIGNFLYLMPCIPRLGRVLHLSGDLETARGVYEWGLDWSRRCGMKNDQARCLVGLAQLNDAVQSPQSRNTWKAALHVSRLASEQLLVKECETRLRALAH</sequence>
<proteinExistence type="predicted"/>
<dbReference type="SUPFAM" id="SSF48452">
    <property type="entry name" value="TPR-like"/>
    <property type="match status" value="2"/>
</dbReference>
<dbReference type="EMBL" id="KV426167">
    <property type="protein sequence ID" value="KZV86060.1"/>
    <property type="molecule type" value="Genomic_DNA"/>
</dbReference>
<evidence type="ECO:0000313" key="3">
    <source>
        <dbReference type="EMBL" id="KZV86060.1"/>
    </source>
</evidence>
<feature type="region of interest" description="Disordered" evidence="1">
    <location>
        <begin position="166"/>
        <end position="189"/>
    </location>
</feature>